<dbReference type="InParanoid" id="D2W5H4"/>
<sequence length="210" mass="24903">MEKEDVAEFYRKRQNQKEREKLINACRIGSKIAQSQNFGKRKREDYNYNHVFKNLEYYKNLFDIELSDFQTVKDLFVCLARYFNDKFTEKAIEIEIGKVWAKLLDPNIIDYCKNSISQQAVHELQVDVIQNIWYLFLNPINGKVIPNILEASSIDHLFLFFNDTNDICCSTLLQIARYHPELVDRRKIVAEATQLIERGNNEDTIDLYFD</sequence>
<gene>
    <name evidence="1" type="ORF">NAEGRDRAFT_76666</name>
</gene>
<dbReference type="VEuPathDB" id="AmoebaDB:NAEGRDRAFT_76666"/>
<organism evidence="2">
    <name type="scientific">Naegleria gruberi</name>
    <name type="common">Amoeba</name>
    <dbReference type="NCBI Taxonomy" id="5762"/>
    <lineage>
        <taxon>Eukaryota</taxon>
        <taxon>Discoba</taxon>
        <taxon>Heterolobosea</taxon>
        <taxon>Tetramitia</taxon>
        <taxon>Eutetramitia</taxon>
        <taxon>Vahlkampfiidae</taxon>
        <taxon>Naegleria</taxon>
    </lineage>
</organism>
<reference evidence="1 2" key="1">
    <citation type="journal article" date="2010" name="Cell">
        <title>The genome of Naegleria gruberi illuminates early eukaryotic versatility.</title>
        <authorList>
            <person name="Fritz-Laylin L.K."/>
            <person name="Prochnik S.E."/>
            <person name="Ginger M.L."/>
            <person name="Dacks J.B."/>
            <person name="Carpenter M.L."/>
            <person name="Field M.C."/>
            <person name="Kuo A."/>
            <person name="Paredez A."/>
            <person name="Chapman J."/>
            <person name="Pham J."/>
            <person name="Shu S."/>
            <person name="Neupane R."/>
            <person name="Cipriano M."/>
            <person name="Mancuso J."/>
            <person name="Tu H."/>
            <person name="Salamov A."/>
            <person name="Lindquist E."/>
            <person name="Shapiro H."/>
            <person name="Lucas S."/>
            <person name="Grigoriev I.V."/>
            <person name="Cande W.Z."/>
            <person name="Fulton C."/>
            <person name="Rokhsar D.S."/>
            <person name="Dawson S.C."/>
        </authorList>
    </citation>
    <scope>NUCLEOTIDE SEQUENCE [LARGE SCALE GENOMIC DNA]</scope>
    <source>
        <strain evidence="1 2">NEG-M</strain>
    </source>
</reference>
<feature type="non-terminal residue" evidence="1">
    <location>
        <position position="210"/>
    </location>
</feature>
<dbReference type="GeneID" id="8861801"/>
<name>D2W5H4_NAEGR</name>
<dbReference type="Proteomes" id="UP000006671">
    <property type="component" value="Unassembled WGS sequence"/>
</dbReference>
<dbReference type="AlphaFoldDB" id="D2W5H4"/>
<evidence type="ECO:0000313" key="1">
    <source>
        <dbReference type="EMBL" id="EFC35677.1"/>
    </source>
</evidence>
<dbReference type="RefSeq" id="XP_002668421.1">
    <property type="nucleotide sequence ID" value="XM_002668375.1"/>
</dbReference>
<dbReference type="KEGG" id="ngr:NAEGRDRAFT_76666"/>
<keyword evidence="2" id="KW-1185">Reference proteome</keyword>
<evidence type="ECO:0000313" key="2">
    <source>
        <dbReference type="Proteomes" id="UP000006671"/>
    </source>
</evidence>
<dbReference type="EMBL" id="GG739071">
    <property type="protein sequence ID" value="EFC35677.1"/>
    <property type="molecule type" value="Genomic_DNA"/>
</dbReference>
<proteinExistence type="predicted"/>
<accession>D2W5H4</accession>
<protein>
    <submittedName>
        <fullName evidence="1">Predicted protein</fullName>
    </submittedName>
</protein>